<evidence type="ECO:0000256" key="2">
    <source>
        <dbReference type="SAM" id="SignalP"/>
    </source>
</evidence>
<feature type="domain" description="Outer membrane protein beta-barrel" evidence="3">
    <location>
        <begin position="5"/>
        <end position="232"/>
    </location>
</feature>
<dbReference type="Gene3D" id="2.40.160.20">
    <property type="match status" value="1"/>
</dbReference>
<organism evidence="4 5">
    <name type="scientific">Aliiruegeria lutimaris</name>
    <dbReference type="NCBI Taxonomy" id="571298"/>
    <lineage>
        <taxon>Bacteria</taxon>
        <taxon>Pseudomonadati</taxon>
        <taxon>Pseudomonadota</taxon>
        <taxon>Alphaproteobacteria</taxon>
        <taxon>Rhodobacterales</taxon>
        <taxon>Roseobacteraceae</taxon>
        <taxon>Aliiruegeria</taxon>
    </lineage>
</organism>
<dbReference type="EMBL" id="FNEK01000035">
    <property type="protein sequence ID" value="SDK25662.1"/>
    <property type="molecule type" value="Genomic_DNA"/>
</dbReference>
<dbReference type="InterPro" id="IPR011250">
    <property type="entry name" value="OMP/PagP_B-barrel"/>
</dbReference>
<feature type="signal peptide" evidence="2">
    <location>
        <begin position="1"/>
        <end position="19"/>
    </location>
</feature>
<evidence type="ECO:0000259" key="3">
    <source>
        <dbReference type="Pfam" id="PF13505"/>
    </source>
</evidence>
<dbReference type="RefSeq" id="WP_170844602.1">
    <property type="nucleotide sequence ID" value="NZ_FNEK01000035.1"/>
</dbReference>
<protein>
    <submittedName>
        <fullName evidence="4">Outer membrane protein beta-barrel domain-containing protein</fullName>
    </submittedName>
</protein>
<dbReference type="AlphaFoldDB" id="A0A1G9AE42"/>
<gene>
    <name evidence="4" type="ORF">SAMN04488026_103527</name>
</gene>
<sequence>MKKRALALMLACCAVPVQAQQSEWRYTGSAFGWFTGLSSSVETRLGTVEIELDFGDVWDKLDFAFFGSFEARNGRWALVTDLVYADLGSEIGTPFGVAFRRAEVDARLTLISAYAAYAIVDTADFRLEVGPGFRYNDASIDVRLVGNTLRSRNFSLGDTWIDPLVGARIRFAIDENWFANAFVDMGGFGFQDASDKTWQGYAGLGYRFNETWSVQVGYRSLTIEREFSGRNVTLDLAGPMLGVQASF</sequence>
<name>A0A1G9AE42_9RHOB</name>
<dbReference type="SUPFAM" id="SSF56925">
    <property type="entry name" value="OMPA-like"/>
    <property type="match status" value="1"/>
</dbReference>
<accession>A0A1G9AE42</accession>
<dbReference type="Proteomes" id="UP000199382">
    <property type="component" value="Unassembled WGS sequence"/>
</dbReference>
<dbReference type="InterPro" id="IPR027385">
    <property type="entry name" value="Beta-barrel_OMP"/>
</dbReference>
<feature type="chain" id="PRO_5011644049" evidence="2">
    <location>
        <begin position="20"/>
        <end position="247"/>
    </location>
</feature>
<reference evidence="4 5" key="1">
    <citation type="submission" date="2016-10" db="EMBL/GenBank/DDBJ databases">
        <authorList>
            <person name="de Groot N.N."/>
        </authorList>
    </citation>
    <scope>NUCLEOTIDE SEQUENCE [LARGE SCALE GENOMIC DNA]</scope>
    <source>
        <strain evidence="4 5">DSM 25294</strain>
    </source>
</reference>
<proteinExistence type="predicted"/>
<dbReference type="STRING" id="571298.SAMN04488026_103527"/>
<keyword evidence="5" id="KW-1185">Reference proteome</keyword>
<evidence type="ECO:0000313" key="4">
    <source>
        <dbReference type="EMBL" id="SDK25662.1"/>
    </source>
</evidence>
<evidence type="ECO:0000256" key="1">
    <source>
        <dbReference type="ARBA" id="ARBA00022729"/>
    </source>
</evidence>
<evidence type="ECO:0000313" key="5">
    <source>
        <dbReference type="Proteomes" id="UP000199382"/>
    </source>
</evidence>
<keyword evidence="1 2" id="KW-0732">Signal</keyword>
<dbReference type="Pfam" id="PF13505">
    <property type="entry name" value="OMP_b-brl"/>
    <property type="match status" value="1"/>
</dbReference>